<keyword evidence="4" id="KW-1185">Reference proteome</keyword>
<proteinExistence type="predicted"/>
<comment type="caution">
    <text evidence="3">The sequence shown here is derived from an EMBL/GenBank/DDBJ whole genome shotgun (WGS) entry which is preliminary data.</text>
</comment>
<organism evidence="3 4">
    <name type="scientific">Serinibacter arcticus</name>
    <dbReference type="NCBI Taxonomy" id="1655435"/>
    <lineage>
        <taxon>Bacteria</taxon>
        <taxon>Bacillati</taxon>
        <taxon>Actinomycetota</taxon>
        <taxon>Actinomycetes</taxon>
        <taxon>Micrococcales</taxon>
        <taxon>Beutenbergiaceae</taxon>
        <taxon>Serinibacter</taxon>
    </lineage>
</organism>
<dbReference type="Pfam" id="PF06259">
    <property type="entry name" value="Abhydrolase_8"/>
    <property type="match status" value="1"/>
</dbReference>
<feature type="domain" description="DUF1023" evidence="2">
    <location>
        <begin position="339"/>
        <end position="504"/>
    </location>
</feature>
<dbReference type="Proteomes" id="UP000297318">
    <property type="component" value="Unassembled WGS sequence"/>
</dbReference>
<dbReference type="SUPFAM" id="SSF53474">
    <property type="entry name" value="alpha/beta-Hydrolases"/>
    <property type="match status" value="1"/>
</dbReference>
<dbReference type="AlphaFoldDB" id="A0A4Z1E5X6"/>
<evidence type="ECO:0000256" key="1">
    <source>
        <dbReference type="SAM" id="MobiDB-lite"/>
    </source>
</evidence>
<dbReference type="InterPro" id="IPR029058">
    <property type="entry name" value="AB_hydrolase_fold"/>
</dbReference>
<evidence type="ECO:0000313" key="3">
    <source>
        <dbReference type="EMBL" id="TGO06549.1"/>
    </source>
</evidence>
<feature type="region of interest" description="Disordered" evidence="1">
    <location>
        <begin position="584"/>
        <end position="622"/>
    </location>
</feature>
<evidence type="ECO:0000313" key="4">
    <source>
        <dbReference type="Proteomes" id="UP000297318"/>
    </source>
</evidence>
<dbReference type="Gene3D" id="3.40.50.1820">
    <property type="entry name" value="alpha/beta hydrolase"/>
    <property type="match status" value="1"/>
</dbReference>
<reference evidence="3 4" key="1">
    <citation type="submission" date="2018-11" db="EMBL/GenBank/DDBJ databases">
        <title>Complete genome sequencing of the Actinobacteria Serinibacter sp. K3-2.</title>
        <authorList>
            <person name="Rakitin A.L."/>
            <person name="Beletsky A.V."/>
            <person name="Mardanov A.V."/>
            <person name="Ravin N.V."/>
            <person name="Gromova A.S."/>
            <person name="Filippova S.N."/>
            <person name="Gal'Chenko V.F."/>
        </authorList>
    </citation>
    <scope>NUCLEOTIDE SEQUENCE [LARGE SCALE GENOMIC DNA]</scope>
    <source>
        <strain evidence="3 4">K3-2</strain>
    </source>
</reference>
<accession>A0A4Z1E5X6</accession>
<name>A0A4Z1E5X6_9MICO</name>
<dbReference type="InterPro" id="IPR010427">
    <property type="entry name" value="DUF1023"/>
</dbReference>
<sequence length="622" mass="64882">MSITIPADVPIIPWLSGSPEQVVAFADDLLSVSATLDDLDTTADANATYDGWEGAAADSYGTYVRAAAENAQTSSLALRAVVQASDTYATELQRLLDERERLVDARTTFNADCDSLRASVDAAAPEDDLTELEAVASELATRRTTIVDDIATMETDTTANEDDLRSVLTANASVAAVLAAPGGGIDPADTAMGLPGAPGSGGSAEDVAAWWAALTPEQRYAVLAAHPEVIGSADGLPAEVRDEANRALLTADLEALELLEEQGMLPSDLRKTLENAQAAHEALELLEEQGMLPSDLRKTLENAQAAHEALGNVVVDPVSDPPVEVPPLLHLYDPNAFDGEGAVAIAYGNPDTADNVATIVPGTTVKGTSIASDVRNAENLYTSARVSDPSATTATILWIGYDSPEFTDLSVASESMAIAGGERLADYVDGLNAARAEGDPAHMSVVGHSYGSTTVGRAATDHGLDVDDIIAIGSPGLGDEAQSADDLGGPEVWVGNASRDPVARLGDNGWVGLGADGLGRDPAEQGYGATRFEAEDVNRADESESADWGFTGNMNGTSLDDHSRYFNDGTESLHNMGRIVAGDDGDVGTAEGTHDPWYSGPVDPEFDRDPQAQPSIVVEPDR</sequence>
<dbReference type="RefSeq" id="WP_135848728.1">
    <property type="nucleotide sequence ID" value="NZ_RHPJ01000001.1"/>
</dbReference>
<gene>
    <name evidence="3" type="ORF">SERN_0741</name>
</gene>
<dbReference type="OrthoDB" id="3259161at2"/>
<protein>
    <recommendedName>
        <fullName evidence="2">DUF1023 domain-containing protein</fullName>
    </recommendedName>
</protein>
<evidence type="ECO:0000259" key="2">
    <source>
        <dbReference type="Pfam" id="PF06259"/>
    </source>
</evidence>
<dbReference type="EMBL" id="RHPJ01000001">
    <property type="protein sequence ID" value="TGO06549.1"/>
    <property type="molecule type" value="Genomic_DNA"/>
</dbReference>